<evidence type="ECO:0000256" key="2">
    <source>
        <dbReference type="ARBA" id="ARBA00006434"/>
    </source>
</evidence>
<feature type="transmembrane region" description="Helical" evidence="17">
    <location>
        <begin position="174"/>
        <end position="193"/>
    </location>
</feature>
<evidence type="ECO:0000256" key="10">
    <source>
        <dbReference type="ARBA" id="ARBA00023053"/>
    </source>
</evidence>
<sequence length="583" mass="61500">MKIFKNTFFALLAMIGVFASGLAQAADAAVSAVATASAVASASAVAPAAAPAEVPLNWHAIVMFVLFVAVTLVITYWAATRTKTASDFYAAGRGITGFQNGMAIAGDYMSAASFLGIAALVYFNGFYGLLFSVGWLVGWPIILFLIAERLRNLGKFTYADVVSFRLKQGPVRTMAAISSLIVVIWYLIGQAVGAGQLLHTLVPQISYRESIVVVGALIITYVTFGGMKATTWVQIIKAGLLLGGATMMAIGVMAHENFSFAKLFNDAVAAHPKHLDIMKSVVPIGAKANPIESISLGLTLMFGTAGLPHILMRFFTVTDSKAARKSVLYGTCFIGFFYILTFIIGFGAIVLVANNPEYVADLTKSVLVLKGGGSMPAVYLSHALGGDFFLGFIAAVAFATILAVVSGLTLAGASALSHDIYANVIMKGTATEKQEVWMSKMMVIGLGVLAVILGIAFEKQNVAYIVALTFSIAACTNFPILVLSLFWRGLTTRGAVLGGYTGVFGSIGLLIIGPTVWTKVLAMGPAIFPYDFPTFVVLPTVLIVAYIASITDNSESAKKERAAFDAQMIRAETGLGAEVGASH</sequence>
<feature type="transmembrane region" description="Helical" evidence="17">
    <location>
        <begin position="205"/>
        <end position="224"/>
    </location>
</feature>
<feature type="transmembrane region" description="Helical" evidence="17">
    <location>
        <begin position="129"/>
        <end position="147"/>
    </location>
</feature>
<dbReference type="AlphaFoldDB" id="A0AAN1XC24"/>
<keyword evidence="5" id="KW-1003">Cell membrane</keyword>
<dbReference type="KEGG" id="seme:MIZ01_2228"/>
<keyword evidence="11" id="KW-0406">Ion transport</keyword>
<feature type="transmembrane region" description="Helical" evidence="17">
    <location>
        <begin position="327"/>
        <end position="353"/>
    </location>
</feature>
<feature type="transmembrane region" description="Helical" evidence="17">
    <location>
        <begin position="100"/>
        <end position="123"/>
    </location>
</feature>
<dbReference type="Proteomes" id="UP001320326">
    <property type="component" value="Chromosome"/>
</dbReference>
<evidence type="ECO:0000313" key="20">
    <source>
        <dbReference type="Proteomes" id="UP001320326"/>
    </source>
</evidence>
<feature type="transmembrane region" description="Helical" evidence="17">
    <location>
        <begin position="494"/>
        <end position="512"/>
    </location>
</feature>
<name>A0AAN1XC24_9PROT</name>
<dbReference type="GO" id="GO:0015123">
    <property type="term" value="F:acetate transmembrane transporter activity"/>
    <property type="evidence" value="ECO:0007669"/>
    <property type="project" value="TreeGrafter"/>
</dbReference>
<evidence type="ECO:0000256" key="16">
    <source>
        <dbReference type="RuleBase" id="RU362091"/>
    </source>
</evidence>
<dbReference type="GO" id="GO:0015293">
    <property type="term" value="F:symporter activity"/>
    <property type="evidence" value="ECO:0007669"/>
    <property type="project" value="UniProtKB-KW"/>
</dbReference>
<keyword evidence="18" id="KW-0732">Signal</keyword>
<evidence type="ECO:0000256" key="15">
    <source>
        <dbReference type="ARBA" id="ARBA00032392"/>
    </source>
</evidence>
<keyword evidence="10" id="KW-0915">Sodium</keyword>
<reference evidence="19 20" key="1">
    <citation type="journal article" date="2022" name="Int. J. Syst. Evol. Microbiol.">
        <title>&lt;i&gt;Sideroxyarcus emersonii&lt;/i&gt; gen. nov. sp. nov., a neutrophilic, microaerobic iron- and thiosulfate-oxidizing bacterium isolated from iron-rich wetland sediment.</title>
        <authorList>
            <person name="Kato S."/>
            <person name="Itoh T."/>
            <person name="Iino T."/>
            <person name="Ohkuma M."/>
        </authorList>
    </citation>
    <scope>NUCLEOTIDE SEQUENCE [LARGE SCALE GENOMIC DNA]</scope>
    <source>
        <strain evidence="19 20">MIZ01</strain>
    </source>
</reference>
<evidence type="ECO:0000256" key="8">
    <source>
        <dbReference type="ARBA" id="ARBA00022847"/>
    </source>
</evidence>
<dbReference type="PANTHER" id="PTHR48086:SF6">
    <property type="entry name" value="CATION_ACETATE SYMPORTER ACTP"/>
    <property type="match status" value="1"/>
</dbReference>
<dbReference type="GO" id="GO:0006847">
    <property type="term" value="P:plasma membrane acetate transport"/>
    <property type="evidence" value="ECO:0007669"/>
    <property type="project" value="TreeGrafter"/>
</dbReference>
<dbReference type="PANTHER" id="PTHR48086">
    <property type="entry name" value="SODIUM/PROLINE SYMPORTER-RELATED"/>
    <property type="match status" value="1"/>
</dbReference>
<dbReference type="Pfam" id="PF00474">
    <property type="entry name" value="SSF"/>
    <property type="match status" value="1"/>
</dbReference>
<proteinExistence type="inferred from homology"/>
<dbReference type="GO" id="GO:0006814">
    <property type="term" value="P:sodium ion transport"/>
    <property type="evidence" value="ECO:0007669"/>
    <property type="project" value="UniProtKB-KW"/>
</dbReference>
<dbReference type="NCBIfam" id="NF006903">
    <property type="entry name" value="PRK09395.1"/>
    <property type="match status" value="1"/>
</dbReference>
<accession>A0AAN1XC24</accession>
<evidence type="ECO:0000256" key="17">
    <source>
        <dbReference type="SAM" id="Phobius"/>
    </source>
</evidence>
<evidence type="ECO:0000256" key="6">
    <source>
        <dbReference type="ARBA" id="ARBA00022519"/>
    </source>
</evidence>
<keyword evidence="7 17" id="KW-0812">Transmembrane</keyword>
<evidence type="ECO:0000256" key="4">
    <source>
        <dbReference type="ARBA" id="ARBA00022448"/>
    </source>
</evidence>
<dbReference type="GO" id="GO:0005886">
    <property type="term" value="C:plasma membrane"/>
    <property type="evidence" value="ECO:0007669"/>
    <property type="project" value="UniProtKB-SubCell"/>
</dbReference>
<feature type="transmembrane region" description="Helical" evidence="17">
    <location>
        <begin position="437"/>
        <end position="457"/>
    </location>
</feature>
<evidence type="ECO:0000256" key="11">
    <source>
        <dbReference type="ARBA" id="ARBA00023065"/>
    </source>
</evidence>
<feature type="transmembrane region" description="Helical" evidence="17">
    <location>
        <begin position="388"/>
        <end position="416"/>
    </location>
</feature>
<comment type="similarity">
    <text evidence="2 16">Belongs to the sodium:solute symporter (SSF) (TC 2.A.21) family.</text>
</comment>
<dbReference type="InterPro" id="IPR038377">
    <property type="entry name" value="Na/Glc_symporter_sf"/>
</dbReference>
<feature type="transmembrane region" description="Helical" evidence="17">
    <location>
        <begin position="294"/>
        <end position="315"/>
    </location>
</feature>
<feature type="chain" id="PRO_5042832046" description="Cation/acetate symporter ActP" evidence="18">
    <location>
        <begin position="26"/>
        <end position="583"/>
    </location>
</feature>
<feature type="transmembrane region" description="Helical" evidence="17">
    <location>
        <begin position="236"/>
        <end position="254"/>
    </location>
</feature>
<dbReference type="PROSITE" id="PS50283">
    <property type="entry name" value="NA_SOLUT_SYMP_3"/>
    <property type="match status" value="1"/>
</dbReference>
<keyword evidence="8" id="KW-0769">Symport</keyword>
<evidence type="ECO:0000256" key="9">
    <source>
        <dbReference type="ARBA" id="ARBA00022989"/>
    </source>
</evidence>
<dbReference type="CDD" id="cd11480">
    <property type="entry name" value="SLC5sbd_u4"/>
    <property type="match status" value="1"/>
</dbReference>
<comment type="subcellular location">
    <subcellularLocation>
        <location evidence="1">Cell inner membrane</location>
        <topology evidence="1">Multi-pass membrane protein</topology>
    </subcellularLocation>
</comment>
<keyword evidence="6" id="KW-0997">Cell inner membrane</keyword>
<evidence type="ECO:0000313" key="19">
    <source>
        <dbReference type="EMBL" id="BCK88424.1"/>
    </source>
</evidence>
<organism evidence="19 20">
    <name type="scientific">Sideroxyarcus emersonii</name>
    <dbReference type="NCBI Taxonomy" id="2764705"/>
    <lineage>
        <taxon>Bacteria</taxon>
        <taxon>Pseudomonadati</taxon>
        <taxon>Pseudomonadota</taxon>
        <taxon>Betaproteobacteria</taxon>
        <taxon>Nitrosomonadales</taxon>
        <taxon>Gallionellaceae</taxon>
        <taxon>Sideroxyarcus</taxon>
    </lineage>
</organism>
<dbReference type="Gene3D" id="1.20.1730.10">
    <property type="entry name" value="Sodium/glucose cotransporter"/>
    <property type="match status" value="1"/>
</dbReference>
<dbReference type="FunFam" id="1.20.1730.10:FF:000001">
    <property type="entry name" value="Cation/acetate symporter ActP"/>
    <property type="match status" value="1"/>
</dbReference>
<keyword evidence="20" id="KW-1185">Reference proteome</keyword>
<feature type="transmembrane region" description="Helical" evidence="17">
    <location>
        <begin position="532"/>
        <end position="551"/>
    </location>
</feature>
<evidence type="ECO:0000256" key="5">
    <source>
        <dbReference type="ARBA" id="ARBA00022475"/>
    </source>
</evidence>
<evidence type="ECO:0000256" key="1">
    <source>
        <dbReference type="ARBA" id="ARBA00004429"/>
    </source>
</evidence>
<evidence type="ECO:0000256" key="14">
    <source>
        <dbReference type="ARBA" id="ARBA00031561"/>
    </source>
</evidence>
<evidence type="ECO:0000256" key="3">
    <source>
        <dbReference type="ARBA" id="ARBA00018047"/>
    </source>
</evidence>
<evidence type="ECO:0000256" key="18">
    <source>
        <dbReference type="SAM" id="SignalP"/>
    </source>
</evidence>
<keyword evidence="13" id="KW-0739">Sodium transport</keyword>
<dbReference type="InterPro" id="IPR050277">
    <property type="entry name" value="Sodium:Solute_Symporter"/>
</dbReference>
<dbReference type="EMBL" id="AP023423">
    <property type="protein sequence ID" value="BCK88424.1"/>
    <property type="molecule type" value="Genomic_DNA"/>
</dbReference>
<feature type="transmembrane region" description="Helical" evidence="17">
    <location>
        <begin position="60"/>
        <end position="79"/>
    </location>
</feature>
<evidence type="ECO:0000256" key="7">
    <source>
        <dbReference type="ARBA" id="ARBA00022692"/>
    </source>
</evidence>
<evidence type="ECO:0000256" key="13">
    <source>
        <dbReference type="ARBA" id="ARBA00023201"/>
    </source>
</evidence>
<dbReference type="RefSeq" id="WP_237246944.1">
    <property type="nucleotide sequence ID" value="NZ_AP023423.1"/>
</dbReference>
<protein>
    <recommendedName>
        <fullName evidence="3">Cation/acetate symporter ActP</fullName>
    </recommendedName>
    <alternativeName>
        <fullName evidence="15">Acetate permease</fullName>
    </alternativeName>
    <alternativeName>
        <fullName evidence="14">Acetate transporter ActP</fullName>
    </alternativeName>
</protein>
<dbReference type="InterPro" id="IPR001734">
    <property type="entry name" value="Na/solute_symporter"/>
</dbReference>
<evidence type="ECO:0000256" key="12">
    <source>
        <dbReference type="ARBA" id="ARBA00023136"/>
    </source>
</evidence>
<keyword evidence="4" id="KW-0813">Transport</keyword>
<gene>
    <name evidence="19" type="ORF">MIZ01_2228</name>
</gene>
<feature type="transmembrane region" description="Helical" evidence="17">
    <location>
        <begin position="463"/>
        <end position="487"/>
    </location>
</feature>
<feature type="signal peptide" evidence="18">
    <location>
        <begin position="1"/>
        <end position="25"/>
    </location>
</feature>
<keyword evidence="12 17" id="KW-0472">Membrane</keyword>
<keyword evidence="9 17" id="KW-1133">Transmembrane helix</keyword>